<dbReference type="Proteomes" id="UP000054937">
    <property type="component" value="Unassembled WGS sequence"/>
</dbReference>
<dbReference type="PANTHER" id="PTHR24173">
    <property type="entry name" value="ANKYRIN REPEAT CONTAINING"/>
    <property type="match status" value="1"/>
</dbReference>
<comment type="caution">
    <text evidence="6">The sequence shown here is derived from an EMBL/GenBank/DDBJ whole genome shotgun (WGS) entry which is preliminary data.</text>
</comment>
<dbReference type="OMA" id="AYHENTK"/>
<reference evidence="6 7" key="1">
    <citation type="journal article" date="2015" name="Sci. Rep.">
        <title>Genome of the facultative scuticociliatosis pathogen Pseudocohnilembus persalinus provides insight into its virulence through horizontal gene transfer.</title>
        <authorList>
            <person name="Xiong J."/>
            <person name="Wang G."/>
            <person name="Cheng J."/>
            <person name="Tian M."/>
            <person name="Pan X."/>
            <person name="Warren A."/>
            <person name="Jiang C."/>
            <person name="Yuan D."/>
            <person name="Miao W."/>
        </authorList>
    </citation>
    <scope>NUCLEOTIDE SEQUENCE [LARGE SCALE GENOMIC DNA]</scope>
    <source>
        <strain evidence="6">36N120E</strain>
    </source>
</reference>
<dbReference type="EMBL" id="LDAU01000232">
    <property type="protein sequence ID" value="KRW98643.1"/>
    <property type="molecule type" value="Genomic_DNA"/>
</dbReference>
<dbReference type="Pfam" id="PF08309">
    <property type="entry name" value="LVIVD"/>
    <property type="match status" value="1"/>
</dbReference>
<gene>
    <name evidence="6" type="ORF">PPERSA_00231</name>
</gene>
<protein>
    <submittedName>
        <fullName evidence="6">Cytochrome cd1-nitrite reductase-like, heme d1 domain</fullName>
    </submittedName>
</protein>
<feature type="repeat" description="ANK" evidence="3">
    <location>
        <begin position="75"/>
        <end position="107"/>
    </location>
</feature>
<dbReference type="SUPFAM" id="SSF51004">
    <property type="entry name" value="C-terminal (heme d1) domain of cytochrome cd1-nitrite reductase"/>
    <property type="match status" value="1"/>
</dbReference>
<feature type="region of interest" description="Disordered" evidence="5">
    <location>
        <begin position="2541"/>
        <end position="2564"/>
    </location>
</feature>
<feature type="repeat" description="ANK" evidence="3">
    <location>
        <begin position="108"/>
        <end position="140"/>
    </location>
</feature>
<dbReference type="Pfam" id="PF12796">
    <property type="entry name" value="Ank_2"/>
    <property type="match status" value="1"/>
</dbReference>
<feature type="region of interest" description="Disordered" evidence="5">
    <location>
        <begin position="495"/>
        <end position="514"/>
    </location>
</feature>
<dbReference type="InterPro" id="IPR011048">
    <property type="entry name" value="Haem_d1_sf"/>
</dbReference>
<dbReference type="PANTHER" id="PTHR24173:SF74">
    <property type="entry name" value="ANKYRIN REPEAT DOMAIN-CONTAINING PROTEIN 16"/>
    <property type="match status" value="1"/>
</dbReference>
<dbReference type="InterPro" id="IPR002110">
    <property type="entry name" value="Ankyrin_rpt"/>
</dbReference>
<dbReference type="SMART" id="SM00248">
    <property type="entry name" value="ANK"/>
    <property type="match status" value="3"/>
</dbReference>
<name>A0A0V0Q8R0_PSEPJ</name>
<evidence type="ECO:0000313" key="6">
    <source>
        <dbReference type="EMBL" id="KRW98643.1"/>
    </source>
</evidence>
<dbReference type="OrthoDB" id="194358at2759"/>
<accession>A0A0V0Q8R0</accession>
<feature type="region of interest" description="Disordered" evidence="5">
    <location>
        <begin position="635"/>
        <end position="664"/>
    </location>
</feature>
<feature type="coiled-coil region" evidence="4">
    <location>
        <begin position="2239"/>
        <end position="2269"/>
    </location>
</feature>
<evidence type="ECO:0000313" key="7">
    <source>
        <dbReference type="Proteomes" id="UP000054937"/>
    </source>
</evidence>
<feature type="region of interest" description="Disordered" evidence="5">
    <location>
        <begin position="350"/>
        <end position="377"/>
    </location>
</feature>
<feature type="compositionally biased region" description="Polar residues" evidence="5">
    <location>
        <begin position="366"/>
        <end position="377"/>
    </location>
</feature>
<feature type="compositionally biased region" description="Basic and acidic residues" evidence="5">
    <location>
        <begin position="178"/>
        <end position="195"/>
    </location>
</feature>
<dbReference type="InterPro" id="IPR036770">
    <property type="entry name" value="Ankyrin_rpt-contain_sf"/>
</dbReference>
<evidence type="ECO:0000256" key="4">
    <source>
        <dbReference type="SAM" id="Coils"/>
    </source>
</evidence>
<dbReference type="InterPro" id="IPR013211">
    <property type="entry name" value="LVIVD"/>
</dbReference>
<evidence type="ECO:0000256" key="3">
    <source>
        <dbReference type="PROSITE-ProRule" id="PRU00023"/>
    </source>
</evidence>
<keyword evidence="7" id="KW-1185">Reference proteome</keyword>
<feature type="region of interest" description="Disordered" evidence="5">
    <location>
        <begin position="171"/>
        <end position="201"/>
    </location>
</feature>
<dbReference type="Gene3D" id="1.25.40.20">
    <property type="entry name" value="Ankyrin repeat-containing domain"/>
    <property type="match status" value="1"/>
</dbReference>
<dbReference type="PROSITE" id="PS50297">
    <property type="entry name" value="ANK_REP_REGION"/>
    <property type="match status" value="2"/>
</dbReference>
<feature type="coiled-coil region" evidence="4">
    <location>
        <begin position="2372"/>
        <end position="2399"/>
    </location>
</feature>
<dbReference type="PROSITE" id="PS50088">
    <property type="entry name" value="ANK_REPEAT"/>
    <property type="match status" value="2"/>
</dbReference>
<feature type="region of interest" description="Disordered" evidence="5">
    <location>
        <begin position="305"/>
        <end position="335"/>
    </location>
</feature>
<organism evidence="6 7">
    <name type="scientific">Pseudocohnilembus persalinus</name>
    <name type="common">Ciliate</name>
    <dbReference type="NCBI Taxonomy" id="266149"/>
    <lineage>
        <taxon>Eukaryota</taxon>
        <taxon>Sar</taxon>
        <taxon>Alveolata</taxon>
        <taxon>Ciliophora</taxon>
        <taxon>Intramacronucleata</taxon>
        <taxon>Oligohymenophorea</taxon>
        <taxon>Scuticociliatia</taxon>
        <taxon>Philasterida</taxon>
        <taxon>Pseudocohnilembidae</taxon>
        <taxon>Pseudocohnilembus</taxon>
    </lineage>
</organism>
<keyword evidence="1" id="KW-0677">Repeat</keyword>
<proteinExistence type="predicted"/>
<feature type="compositionally biased region" description="Low complexity" evidence="5">
    <location>
        <begin position="2542"/>
        <end position="2564"/>
    </location>
</feature>
<sequence>MSDPYKKVLQFSEYGDINQLKLLLNQHPQLLKDFQNIKDEQGNSALILSVKLNQKSFAQFILSIKPELINQPNFLKQSPLFFAAWNGNEEILNILLKNGADINQQDNQLWTPLIISCYHGHLSIVKTLLKNGADIELQDTYGKKALQRAKNQIIVKEILDKKNIQNANLNQTSVDIQKNSKDEHKNNDDLKEKKQYNGITNPEINEENYHLKTPLQQTKHDFAQNLFSPQSRANQKLSQNNKNNQNILVKNILKYQSAYTTPRQTTPQRQDSQAKLNTCKNNINNANLNYFSNFISSTISQQEEQKNLSQNKSQNNIQNTDITESKQNLNLQTKGQNEVKSVNYIAKNKTNYHNIKKKQKSPKAINHSTTQKNLNNSNEKQFLKTNQSPNNQSSDQKYIQKNHKNKLNVQENKNNIPNLNINLHTRSKSFYTNNNNQNAVQNNSLSQLKKNYSNISFQKEQKIVQQQKQQQQESEQKLQEGSYNYLTFQDQNHFTQQSQNSKQDLEQKQQNECQQKNQLEYTDNEIKQKEFNFTLFPKEQKEDENIFQQQNEVNQTATEFQAQQIPISNQTQSSSTQILSFRNQKNNQENLNQNSQTNIQNQINQTNQNNLNNTNTNNSSLDIISKETKSYNNIQNQVSSPSQNPLNRNQLTNLTNNKENSKNNKTNQEIFIQENEIFDNTLNSNNNTSNNYNNQYELPLSNPKVNYTPDSANQITSSYQKSPLNKLIGKSLSPTVKTGPFEIISQNQNQTQNINYIHQNIDQDKKNNYNSIASTNVVVESNLNYIYVSSSKGELQALDFYNNNKILKQESVCQVIVHLELDPSENFLYVACENEGFQIYTIYKDTEKIFEKVYTYVDDPVYYFVIVQASSNILYCATEDGFFTMDITNPMSPTFIVMVTGLGFADQFEVSDDQKFIFLAKDSNGFETYDISDPSSPELVVFHPFTGTYGVRYIRKHPTLQLVFIMTKWDYVAVVDYGEFYSYSAPYSVPYIEYATFVDETFSEKNDFWFSSNGSHIYMTCQSVGIFLVNIEDIQNMYLYQIISYTQIIKRMYVPPNNDEFIFLTNAKQLLVYQQTSLIYQQKNMFTEYQSELWTGTTLETWPWGQTFTHNYNYLWISLTVDGLRCYDSSKLPELTLLIEYTSAIIPGFYSPFNVQKHLEYDHIIFVGMYVEEALFILDVSDIYNPVKLSSLTFSEKIAYFLLPFPKTADKLSLNIRTDMLIIDVSDLSNPYVYASTDLAEYSVTQMKNQAISLDEQYIYVPEQVINQILTLKISNSFSKIELVDQSEYELVYNCKVSKVHDHILYALTAIGGIRIYSTEKGIPELISEVLLDGMLWQVEFTADEHILYVVATQKNEVQSIDISDLYNPRLIHIFQVSGEQAFQVIFANRTDATNYLVINTFSGVRAIPVENDIELNKQVYKYDTSTLQYESYIFEENELFPSFYVGESGQIKYQVLNNPLLKKIGQFYYYNVDQPEELQESSDFTKFDNANKLVTFEATSENIGFNTIVAKVFIYVDASEIEQDGEIDTYLAEKIYARAQEFGYIDSNGYPTDLFNINQAIILLNDDNLQTYAQHLKQIIKYKIQFVPFSFQVKESLFFNYALSASTSNFGIISTYSQESIEMTLKVQNQYAEFFSQSFQGVLSSYSDDYSEIILQGKMANLNKIMDQIKLEIRDPDYFPLIQVACEIDDQLNNIIDETHYLSEIGFIQINKHVQVGNSIQDQFNALYSGGSITLEEEFQFTFRTDCFKDDDDLEFSMEVYVPEYNSFQEITQSESFQYFDISFQANERLIKGTADRTFYTSTMKININATDGYSTATQQLNIHADKVPFLIIAYYLILGGSSLLSVIGAIQYRGQIYGIFCKSRYRIGNLYYQENEKFKIQIILYKFELKDAQKYLKIIDHYLYKKKFQFNYLLDQTKVNQFIFDRTKIKRIIYRKDPNLDQEGYESEQSYQYQLLKSLLYQKLIEQNKQTNKLLQKLKKYALQNSNLNKHRWYEYYVEIKPAQIKDNYNIVPQIFFKESVLFNALNNIQKKKKNIVKNFLKTITQFGNQVNRQSLGDNYQPIECYELEHEIFRKKINQFQEASYNNNDNNSSNNCYYFLALETLRAQALGFVNQGMLSFLNFTSGQCIKKDTSEVGVAKGMTKRRSIFNPLYKLINMDYVDIPLAQNTPLPQWMDYQCHQGVIELFGQIPQDVSKQTNQTELMIRIEDIFHFICREFFIIQVPIKRQNLLVEIGNNAETQVEKNKEQEEIERMNELKKKLLKKNEDEMFEKITSTYNKLDMSDTTRDEITNYNRNQSQFQPTIKSSINYETNTNNQKIQKINAKNIDQFFKNKQSSLIPAQNNSQLKPTNSSQINQLQNSDSLNLSENINRNQQLYKIQKEKIEKQQQKVQFQEKTLNKVQNPLYNENPVRKRQTSHIQNYQQQLKYNKAYNSSNKLLQNISSYCNNNSKMQLNQNQSTNKDLNDLQQSQLNHTQIYNKNINNNNENENYTFEDQIDNQQQSLNMSDSESEVQDDYITNNYNKSNYNQQQLKKEKKFPNLNSNTNLDINDTDTNNNKSNIITNREQDYTQRILLDLQD</sequence>
<feature type="compositionally biased region" description="Polar residues" evidence="5">
    <location>
        <begin position="320"/>
        <end position="335"/>
    </location>
</feature>
<evidence type="ECO:0000256" key="2">
    <source>
        <dbReference type="ARBA" id="ARBA00023043"/>
    </source>
</evidence>
<keyword evidence="4" id="KW-0175">Coiled coil</keyword>
<feature type="compositionally biased region" description="Low complexity" evidence="5">
    <location>
        <begin position="307"/>
        <end position="319"/>
    </location>
</feature>
<feature type="compositionally biased region" description="Low complexity" evidence="5">
    <location>
        <begin position="643"/>
        <end position="664"/>
    </location>
</feature>
<dbReference type="SUPFAM" id="SSF82171">
    <property type="entry name" value="DPP6 N-terminal domain-like"/>
    <property type="match status" value="1"/>
</dbReference>
<evidence type="ECO:0000256" key="5">
    <source>
        <dbReference type="SAM" id="MobiDB-lite"/>
    </source>
</evidence>
<evidence type="ECO:0000256" key="1">
    <source>
        <dbReference type="ARBA" id="ARBA00022737"/>
    </source>
</evidence>
<keyword evidence="2 3" id="KW-0040">ANK repeat</keyword>
<dbReference type="SUPFAM" id="SSF48403">
    <property type="entry name" value="Ankyrin repeat"/>
    <property type="match status" value="1"/>
</dbReference>
<dbReference type="InParanoid" id="A0A0V0Q8R0"/>